<evidence type="ECO:0000313" key="1">
    <source>
        <dbReference type="EMBL" id="MPN21938.1"/>
    </source>
</evidence>
<dbReference type="EMBL" id="VSSQ01070046">
    <property type="protein sequence ID" value="MPN21938.1"/>
    <property type="molecule type" value="Genomic_DNA"/>
</dbReference>
<sequence length="63" mass="6872">MVNGDISEELVYQATKALVEGVEELAKTQQIASEIKLPSLLECSGIPLHPGAQRYYKEIGAIK</sequence>
<accession>A0A645G500</accession>
<name>A0A645G500_9ZZZZ</name>
<proteinExistence type="predicted"/>
<organism evidence="1">
    <name type="scientific">bioreactor metagenome</name>
    <dbReference type="NCBI Taxonomy" id="1076179"/>
    <lineage>
        <taxon>unclassified sequences</taxon>
        <taxon>metagenomes</taxon>
        <taxon>ecological metagenomes</taxon>
    </lineage>
</organism>
<gene>
    <name evidence="1" type="ORF">SDC9_169320</name>
</gene>
<dbReference type="Pfam" id="PF16868">
    <property type="entry name" value="NMT1_3"/>
    <property type="match status" value="1"/>
</dbReference>
<dbReference type="InterPro" id="IPR011852">
    <property type="entry name" value="TRAP_TAXI"/>
</dbReference>
<comment type="caution">
    <text evidence="1">The sequence shown here is derived from an EMBL/GenBank/DDBJ whole genome shotgun (WGS) entry which is preliminary data.</text>
</comment>
<evidence type="ECO:0008006" key="2">
    <source>
        <dbReference type="Google" id="ProtNLM"/>
    </source>
</evidence>
<protein>
    <recommendedName>
        <fullName evidence="2">C4-dicarboxylate ABC transporter substrate-binding protein</fullName>
    </recommendedName>
</protein>
<dbReference type="Gene3D" id="3.40.190.10">
    <property type="entry name" value="Periplasmic binding protein-like II"/>
    <property type="match status" value="1"/>
</dbReference>
<dbReference type="AlphaFoldDB" id="A0A645G500"/>
<dbReference type="SUPFAM" id="SSF53850">
    <property type="entry name" value="Periplasmic binding protein-like II"/>
    <property type="match status" value="1"/>
</dbReference>
<reference evidence="1" key="1">
    <citation type="submission" date="2019-08" db="EMBL/GenBank/DDBJ databases">
        <authorList>
            <person name="Kucharzyk K."/>
            <person name="Murdoch R.W."/>
            <person name="Higgins S."/>
            <person name="Loffler F."/>
        </authorList>
    </citation>
    <scope>NUCLEOTIDE SEQUENCE</scope>
</reference>